<dbReference type="InterPro" id="IPR011006">
    <property type="entry name" value="CheY-like_superfamily"/>
</dbReference>
<dbReference type="Gene3D" id="3.40.50.2300">
    <property type="match status" value="1"/>
</dbReference>
<feature type="modified residue" description="4-aspartylphosphate" evidence="6">
    <location>
        <position position="58"/>
    </location>
</feature>
<comment type="caution">
    <text evidence="10">The sequence shown here is derived from an EMBL/GenBank/DDBJ whole genome shotgun (WGS) entry which is preliminary data.</text>
</comment>
<evidence type="ECO:0000256" key="6">
    <source>
        <dbReference type="PROSITE-ProRule" id="PRU00169"/>
    </source>
</evidence>
<dbReference type="SMART" id="SM00387">
    <property type="entry name" value="HATPase_c"/>
    <property type="match status" value="1"/>
</dbReference>
<dbReference type="CDD" id="cd00156">
    <property type="entry name" value="REC"/>
    <property type="match status" value="1"/>
</dbReference>
<dbReference type="EMBL" id="JAERRB010000001">
    <property type="protein sequence ID" value="MBL0740222.1"/>
    <property type="molecule type" value="Genomic_DNA"/>
</dbReference>
<evidence type="ECO:0000259" key="9">
    <source>
        <dbReference type="PROSITE" id="PS50110"/>
    </source>
</evidence>
<keyword evidence="11" id="KW-1185">Reference proteome</keyword>
<dbReference type="PANTHER" id="PTHR43047">
    <property type="entry name" value="TWO-COMPONENT HISTIDINE PROTEIN KINASE"/>
    <property type="match status" value="1"/>
</dbReference>
<feature type="domain" description="Response regulatory" evidence="9">
    <location>
        <begin position="7"/>
        <end position="123"/>
    </location>
</feature>
<dbReference type="PROSITE" id="PS50109">
    <property type="entry name" value="HIS_KIN"/>
    <property type="match status" value="1"/>
</dbReference>
<dbReference type="InterPro" id="IPR003661">
    <property type="entry name" value="HisK_dim/P_dom"/>
</dbReference>
<dbReference type="EC" id="2.7.13.3" evidence="2"/>
<evidence type="ECO:0000256" key="3">
    <source>
        <dbReference type="ARBA" id="ARBA00022553"/>
    </source>
</evidence>
<dbReference type="InterPro" id="IPR004358">
    <property type="entry name" value="Sig_transdc_His_kin-like_C"/>
</dbReference>
<dbReference type="InterPro" id="IPR036890">
    <property type="entry name" value="HATPase_C_sf"/>
</dbReference>
<sequence>MNDKPLRILVLEDVEDDVGLIERVLQKEGITFETNRVDSRQEFVDALRTYEADVILSDHRLPQFNSFDALKLCRRAGVQIPFILVTGSVSEEFAVSCLKQGADDYVLKSNLIRLPAAIVNSLKQKALEKERKRSDGELRKQNEELVKINKELDSFVYSVSHNLRAPLMSVLGLLNLAKMNDQQRDNIFDHYFNMMEHSIQKLDDTLKEILDYSRNARNNLNVKKVNLAEIVSDSVERLQYMEGSDQIIKEIKIDETIPLYADGYRLSVIFNNLLSNAIKYRDLQKDESFVRFLITVDERKATFHFHDNGIGITADLLPRVFDMFFRATDRSEGAGLGLYIVKETVEKLRGQITVQSTFGEGTMFKFEIPNMKLAEELGEDMV</sequence>
<evidence type="ECO:0000256" key="7">
    <source>
        <dbReference type="SAM" id="Coils"/>
    </source>
</evidence>
<name>A0ABS1KLW7_9BACT</name>
<dbReference type="Pfam" id="PF00072">
    <property type="entry name" value="Response_reg"/>
    <property type="match status" value="1"/>
</dbReference>
<evidence type="ECO:0000256" key="5">
    <source>
        <dbReference type="ARBA" id="ARBA00022777"/>
    </source>
</evidence>
<dbReference type="InterPro" id="IPR003594">
    <property type="entry name" value="HATPase_dom"/>
</dbReference>
<dbReference type="PANTHER" id="PTHR43047:SF72">
    <property type="entry name" value="OSMOSENSING HISTIDINE PROTEIN KINASE SLN1"/>
    <property type="match status" value="1"/>
</dbReference>
<dbReference type="PRINTS" id="PR00344">
    <property type="entry name" value="BCTRLSENSOR"/>
</dbReference>
<evidence type="ECO:0000259" key="8">
    <source>
        <dbReference type="PROSITE" id="PS50109"/>
    </source>
</evidence>
<keyword evidence="5" id="KW-0418">Kinase</keyword>
<dbReference type="RefSeq" id="WP_202007331.1">
    <property type="nucleotide sequence ID" value="NZ_JAERRB010000001.1"/>
</dbReference>
<dbReference type="Gene3D" id="3.30.565.10">
    <property type="entry name" value="Histidine kinase-like ATPase, C-terminal domain"/>
    <property type="match status" value="1"/>
</dbReference>
<accession>A0ABS1KLW7</accession>
<feature type="coiled-coil region" evidence="7">
    <location>
        <begin position="124"/>
        <end position="151"/>
    </location>
</feature>
<dbReference type="Proteomes" id="UP000613030">
    <property type="component" value="Unassembled WGS sequence"/>
</dbReference>
<dbReference type="InterPro" id="IPR005467">
    <property type="entry name" value="His_kinase_dom"/>
</dbReference>
<dbReference type="SUPFAM" id="SSF52172">
    <property type="entry name" value="CheY-like"/>
    <property type="match status" value="1"/>
</dbReference>
<dbReference type="SMART" id="SM00388">
    <property type="entry name" value="HisKA"/>
    <property type="match status" value="1"/>
</dbReference>
<gene>
    <name evidence="10" type="ORF">JI741_03275</name>
</gene>
<evidence type="ECO:0000256" key="2">
    <source>
        <dbReference type="ARBA" id="ARBA00012438"/>
    </source>
</evidence>
<organism evidence="10 11">
    <name type="scientific">Chryseolinea lacunae</name>
    <dbReference type="NCBI Taxonomy" id="2801331"/>
    <lineage>
        <taxon>Bacteria</taxon>
        <taxon>Pseudomonadati</taxon>
        <taxon>Bacteroidota</taxon>
        <taxon>Cytophagia</taxon>
        <taxon>Cytophagales</taxon>
        <taxon>Fulvivirgaceae</taxon>
        <taxon>Chryseolinea</taxon>
    </lineage>
</organism>
<protein>
    <recommendedName>
        <fullName evidence="2">histidine kinase</fullName>
        <ecNumber evidence="2">2.7.13.3</ecNumber>
    </recommendedName>
</protein>
<reference evidence="10 11" key="1">
    <citation type="submission" date="2021-01" db="EMBL/GenBank/DDBJ databases">
        <title>Chryseolinea sp. Jin1 Genome sequencing and assembly.</title>
        <authorList>
            <person name="Kim I."/>
        </authorList>
    </citation>
    <scope>NUCLEOTIDE SEQUENCE [LARGE SCALE GENOMIC DNA]</scope>
    <source>
        <strain evidence="10 11">Jin1</strain>
    </source>
</reference>
<dbReference type="Pfam" id="PF02518">
    <property type="entry name" value="HATPase_c"/>
    <property type="match status" value="1"/>
</dbReference>
<evidence type="ECO:0000256" key="4">
    <source>
        <dbReference type="ARBA" id="ARBA00022679"/>
    </source>
</evidence>
<dbReference type="InterPro" id="IPR001789">
    <property type="entry name" value="Sig_transdc_resp-reg_receiver"/>
</dbReference>
<keyword evidence="3 6" id="KW-0597">Phosphoprotein</keyword>
<comment type="catalytic activity">
    <reaction evidence="1">
        <text>ATP + protein L-histidine = ADP + protein N-phospho-L-histidine.</text>
        <dbReference type="EC" id="2.7.13.3"/>
    </reaction>
</comment>
<dbReference type="CDD" id="cd00082">
    <property type="entry name" value="HisKA"/>
    <property type="match status" value="1"/>
</dbReference>
<keyword evidence="7" id="KW-0175">Coiled coil</keyword>
<proteinExistence type="predicted"/>
<feature type="domain" description="Histidine kinase" evidence="8">
    <location>
        <begin position="158"/>
        <end position="372"/>
    </location>
</feature>
<dbReference type="SUPFAM" id="SSF55874">
    <property type="entry name" value="ATPase domain of HSP90 chaperone/DNA topoisomerase II/histidine kinase"/>
    <property type="match status" value="1"/>
</dbReference>
<evidence type="ECO:0000313" key="10">
    <source>
        <dbReference type="EMBL" id="MBL0740222.1"/>
    </source>
</evidence>
<dbReference type="Gene3D" id="1.10.287.130">
    <property type="match status" value="1"/>
</dbReference>
<dbReference type="PROSITE" id="PS50110">
    <property type="entry name" value="RESPONSE_REGULATORY"/>
    <property type="match status" value="1"/>
</dbReference>
<evidence type="ECO:0000256" key="1">
    <source>
        <dbReference type="ARBA" id="ARBA00000085"/>
    </source>
</evidence>
<dbReference type="SMART" id="SM00448">
    <property type="entry name" value="REC"/>
    <property type="match status" value="1"/>
</dbReference>
<evidence type="ECO:0000313" key="11">
    <source>
        <dbReference type="Proteomes" id="UP000613030"/>
    </source>
</evidence>
<dbReference type="Pfam" id="PF00512">
    <property type="entry name" value="HisKA"/>
    <property type="match status" value="1"/>
</dbReference>
<keyword evidence="4" id="KW-0808">Transferase</keyword>